<dbReference type="InterPro" id="IPR002734">
    <property type="entry name" value="RibDG_C"/>
</dbReference>
<accession>A0AA38UHQ1</accession>
<evidence type="ECO:0000256" key="7">
    <source>
        <dbReference type="ARBA" id="ARBA00022857"/>
    </source>
</evidence>
<dbReference type="PANTHER" id="PTHR38011:SF7">
    <property type="entry name" value="2,5-DIAMINO-6-RIBOSYLAMINO-4(3H)-PYRIMIDINONE 5'-PHOSPHATE REDUCTASE"/>
    <property type="match status" value="1"/>
</dbReference>
<keyword evidence="8" id="KW-0560">Oxidoreductase</keyword>
<dbReference type="PANTHER" id="PTHR38011">
    <property type="entry name" value="DIHYDROFOLATE REDUCTASE FAMILY PROTEIN (AFU_ORTHOLOGUE AFUA_8G06820)"/>
    <property type="match status" value="1"/>
</dbReference>
<evidence type="ECO:0000256" key="11">
    <source>
        <dbReference type="ARBA" id="ARBA00047550"/>
    </source>
</evidence>
<evidence type="ECO:0000256" key="3">
    <source>
        <dbReference type="ARBA" id="ARBA00009723"/>
    </source>
</evidence>
<comment type="similarity">
    <text evidence="3">Belongs to the HTP reductase family.</text>
</comment>
<evidence type="ECO:0000256" key="6">
    <source>
        <dbReference type="ARBA" id="ARBA00022619"/>
    </source>
</evidence>
<dbReference type="GO" id="GO:0009231">
    <property type="term" value="P:riboflavin biosynthetic process"/>
    <property type="evidence" value="ECO:0007669"/>
    <property type="project" value="UniProtKB-KW"/>
</dbReference>
<evidence type="ECO:0000256" key="2">
    <source>
        <dbReference type="ARBA" id="ARBA00005104"/>
    </source>
</evidence>
<dbReference type="Pfam" id="PF01872">
    <property type="entry name" value="RibD_C"/>
    <property type="match status" value="1"/>
</dbReference>
<dbReference type="Gene3D" id="3.40.430.10">
    <property type="entry name" value="Dihydrofolate Reductase, subunit A"/>
    <property type="match status" value="1"/>
</dbReference>
<comment type="catalytic activity">
    <reaction evidence="11">
        <text>2,5-diamino-6-(1-D-ribitylamino)pyrimidin-4(3H)-one 5'-phosphate + NAD(+) = 2,5-diamino-6-(1-D-ribosylamino)pyrimidin-4(3H)-one 5'-phosphate + NADH + H(+)</text>
        <dbReference type="Rhea" id="RHEA:27274"/>
        <dbReference type="ChEBI" id="CHEBI:15378"/>
        <dbReference type="ChEBI" id="CHEBI:57540"/>
        <dbReference type="ChEBI" id="CHEBI:57945"/>
        <dbReference type="ChEBI" id="CHEBI:58890"/>
        <dbReference type="ChEBI" id="CHEBI:59545"/>
        <dbReference type="EC" id="1.1.1.302"/>
    </reaction>
</comment>
<comment type="function">
    <text evidence="1">Catalyzes an early step in riboflavin biosynthesis, the NADPH-dependent reduction of the ribose side chain of 2,5-diamino-6-ribosylamino-4(3H)-pyrimidinone 5'-phosphate, yielding 2,5-diamino-6-ribitylamino-4(3H)-pyrimidinone 5'-phosphate.</text>
</comment>
<proteinExistence type="inferred from homology"/>
<evidence type="ECO:0000256" key="8">
    <source>
        <dbReference type="ARBA" id="ARBA00023002"/>
    </source>
</evidence>
<evidence type="ECO:0000259" key="13">
    <source>
        <dbReference type="Pfam" id="PF01872"/>
    </source>
</evidence>
<evidence type="ECO:0000256" key="10">
    <source>
        <dbReference type="ARBA" id="ARBA00031630"/>
    </source>
</evidence>
<keyword evidence="15" id="KW-1185">Reference proteome</keyword>
<feature type="domain" description="Bacterial bifunctional deaminase-reductase C-terminal" evidence="13">
    <location>
        <begin position="26"/>
        <end position="264"/>
    </location>
</feature>
<dbReference type="InterPro" id="IPR024072">
    <property type="entry name" value="DHFR-like_dom_sf"/>
</dbReference>
<dbReference type="EC" id="1.1.1.302" evidence="4"/>
<keyword evidence="6" id="KW-0686">Riboflavin biosynthesis</keyword>
<comment type="pathway">
    <text evidence="2">Cofactor biosynthesis; riboflavin biosynthesis.</text>
</comment>
<name>A0AA38UHQ1_9AGAR</name>
<dbReference type="AlphaFoldDB" id="A0AA38UHQ1"/>
<dbReference type="InterPro" id="IPR050765">
    <property type="entry name" value="Riboflavin_Biosynth_HTPR"/>
</dbReference>
<dbReference type="EMBL" id="MU806032">
    <property type="protein sequence ID" value="KAJ3841650.1"/>
    <property type="molecule type" value="Genomic_DNA"/>
</dbReference>
<dbReference type="Proteomes" id="UP001163846">
    <property type="component" value="Unassembled WGS sequence"/>
</dbReference>
<sequence>MTSTDPPTFLSSLLGRYKNSAEQSRPFVTLTFAQSLDAKIAGRGGKQLILSGKESMVMTHWMRTMHDGILIGIGTALNDDPQLNARHLPANDSVPSTDGHNHPYSLPRPIILDTNLRFSSHSKLLKNYAEGKGRRPWLICAEPWDSSEKKEWLHRRTTLEKAGARTIVLENDHNTQDHLPIPSVLQTLHRLGILSVMVEGGAQIIRSFLSQIAAESTSSFVDTMIITVAPVFVGEDGISYNTVSGSASKMKHASTAMFGQDTVVGLIPTESVA</sequence>
<protein>
    <recommendedName>
        <fullName evidence="5">2,5-diamino-6-ribosylamino-4(3H)-pyrimidinone 5'-phosphate reductase</fullName>
        <ecNumber evidence="4">1.1.1.302</ecNumber>
    </recommendedName>
    <alternativeName>
        <fullName evidence="10">2,5-diamino-6-(5-phospho-D-ribosylamino)pyrimidin-4(3H)-one reductase</fullName>
    </alternativeName>
    <alternativeName>
        <fullName evidence="9">2,5-diamino-6-ribitylamino-4(3H)-pyrimidinone 5'-phosphate synthase</fullName>
    </alternativeName>
</protein>
<evidence type="ECO:0000256" key="5">
    <source>
        <dbReference type="ARBA" id="ARBA00015035"/>
    </source>
</evidence>
<gene>
    <name evidence="14" type="ORF">F5878DRAFT_609708</name>
</gene>
<comment type="caution">
    <text evidence="14">The sequence shown here is derived from an EMBL/GenBank/DDBJ whole genome shotgun (WGS) entry which is preliminary data.</text>
</comment>
<dbReference type="GO" id="GO:0008703">
    <property type="term" value="F:5-amino-6-(5-phosphoribosylamino)uracil reductase activity"/>
    <property type="evidence" value="ECO:0007669"/>
    <property type="project" value="InterPro"/>
</dbReference>
<evidence type="ECO:0000256" key="12">
    <source>
        <dbReference type="ARBA" id="ARBA00049020"/>
    </source>
</evidence>
<evidence type="ECO:0000313" key="14">
    <source>
        <dbReference type="EMBL" id="KAJ3841650.1"/>
    </source>
</evidence>
<dbReference type="SUPFAM" id="SSF53597">
    <property type="entry name" value="Dihydrofolate reductase-like"/>
    <property type="match status" value="1"/>
</dbReference>
<reference evidence="14" key="1">
    <citation type="submission" date="2022-08" db="EMBL/GenBank/DDBJ databases">
        <authorList>
            <consortium name="DOE Joint Genome Institute"/>
            <person name="Min B."/>
            <person name="Riley R."/>
            <person name="Sierra-Patev S."/>
            <person name="Naranjo-Ortiz M."/>
            <person name="Looney B."/>
            <person name="Konkel Z."/>
            <person name="Slot J.C."/>
            <person name="Sakamoto Y."/>
            <person name="Steenwyk J.L."/>
            <person name="Rokas A."/>
            <person name="Carro J."/>
            <person name="Camarero S."/>
            <person name="Ferreira P."/>
            <person name="Molpeceres G."/>
            <person name="Ruiz-Duenas F.J."/>
            <person name="Serrano A."/>
            <person name="Henrissat B."/>
            <person name="Drula E."/>
            <person name="Hughes K.W."/>
            <person name="Mata J.L."/>
            <person name="Ishikawa N.K."/>
            <person name="Vargas-Isla R."/>
            <person name="Ushijima S."/>
            <person name="Smith C.A."/>
            <person name="Ahrendt S."/>
            <person name="Andreopoulos W."/>
            <person name="He G."/>
            <person name="Labutti K."/>
            <person name="Lipzen A."/>
            <person name="Ng V."/>
            <person name="Sandor L."/>
            <person name="Barry K."/>
            <person name="Martinez A.T."/>
            <person name="Xiao Y."/>
            <person name="Gibbons J.G."/>
            <person name="Terashima K."/>
            <person name="Hibbett D.S."/>
            <person name="Grigoriev I.V."/>
        </authorList>
    </citation>
    <scope>NUCLEOTIDE SEQUENCE</scope>
    <source>
        <strain evidence="14">TFB9207</strain>
    </source>
</reference>
<organism evidence="14 15">
    <name type="scientific">Lentinula raphanica</name>
    <dbReference type="NCBI Taxonomy" id="153919"/>
    <lineage>
        <taxon>Eukaryota</taxon>
        <taxon>Fungi</taxon>
        <taxon>Dikarya</taxon>
        <taxon>Basidiomycota</taxon>
        <taxon>Agaricomycotina</taxon>
        <taxon>Agaricomycetes</taxon>
        <taxon>Agaricomycetidae</taxon>
        <taxon>Agaricales</taxon>
        <taxon>Marasmiineae</taxon>
        <taxon>Omphalotaceae</taxon>
        <taxon>Lentinula</taxon>
    </lineage>
</organism>
<keyword evidence="7" id="KW-0521">NADP</keyword>
<evidence type="ECO:0000256" key="1">
    <source>
        <dbReference type="ARBA" id="ARBA00003555"/>
    </source>
</evidence>
<evidence type="ECO:0000313" key="15">
    <source>
        <dbReference type="Proteomes" id="UP001163846"/>
    </source>
</evidence>
<evidence type="ECO:0000256" key="9">
    <source>
        <dbReference type="ARBA" id="ARBA00030073"/>
    </source>
</evidence>
<evidence type="ECO:0000256" key="4">
    <source>
        <dbReference type="ARBA" id="ARBA00012851"/>
    </source>
</evidence>
<comment type="catalytic activity">
    <reaction evidence="12">
        <text>2,5-diamino-6-(1-D-ribitylamino)pyrimidin-4(3H)-one 5'-phosphate + NADP(+) = 2,5-diamino-6-(1-D-ribosylamino)pyrimidin-4(3H)-one 5'-phosphate + NADPH + H(+)</text>
        <dbReference type="Rhea" id="RHEA:27278"/>
        <dbReference type="ChEBI" id="CHEBI:15378"/>
        <dbReference type="ChEBI" id="CHEBI:57783"/>
        <dbReference type="ChEBI" id="CHEBI:58349"/>
        <dbReference type="ChEBI" id="CHEBI:58890"/>
        <dbReference type="ChEBI" id="CHEBI:59545"/>
        <dbReference type="EC" id="1.1.1.302"/>
    </reaction>
</comment>